<evidence type="ECO:0000256" key="4">
    <source>
        <dbReference type="ARBA" id="ARBA00022912"/>
    </source>
</evidence>
<dbReference type="EMBL" id="LSMT01000046">
    <property type="protein sequence ID" value="PFX30725.1"/>
    <property type="molecule type" value="Genomic_DNA"/>
</dbReference>
<evidence type="ECO:0000256" key="1">
    <source>
        <dbReference type="ARBA" id="ARBA00009580"/>
    </source>
</evidence>
<dbReference type="STRING" id="50429.A0A2B4SQQ1"/>
<sequence>MVFQRSPVRRHDFDSSDDDEDNGGVEDLSPFQVDWIDLSFTGCCAEVVGISGLPGCRYRGTNRNLTFDIAQLKDMNITDVFVFCSSNEMARCRVPTLLDEYSWAGFEVHHFPVDVGGVPTMDKCSSIIEQLRQCISYGHKTVLHCVSGLGISCLVAAFLLLSLDETLSPDHVISKLRQIRGQRAFQTIKQYNFVHEFRDLHKAHVENQRNSAEAAPRSLSR</sequence>
<dbReference type="Proteomes" id="UP000225706">
    <property type="component" value="Unassembled WGS sequence"/>
</dbReference>
<organism evidence="9 10">
    <name type="scientific">Stylophora pistillata</name>
    <name type="common">Smooth cauliflower coral</name>
    <dbReference type="NCBI Taxonomy" id="50429"/>
    <lineage>
        <taxon>Eukaryota</taxon>
        <taxon>Metazoa</taxon>
        <taxon>Cnidaria</taxon>
        <taxon>Anthozoa</taxon>
        <taxon>Hexacorallia</taxon>
        <taxon>Scleractinia</taxon>
        <taxon>Astrocoeniina</taxon>
        <taxon>Pocilloporidae</taxon>
        <taxon>Stylophora</taxon>
    </lineage>
</organism>
<dbReference type="Pfam" id="PF05706">
    <property type="entry name" value="CDKN3"/>
    <property type="match status" value="1"/>
</dbReference>
<dbReference type="PIRSF" id="PIRSF037322">
    <property type="entry name" value="CDKN3"/>
    <property type="match status" value="1"/>
</dbReference>
<evidence type="ECO:0000256" key="5">
    <source>
        <dbReference type="PIRSR" id="PIRSR037322-1"/>
    </source>
</evidence>
<feature type="domain" description="Tyrosine specific protein phosphatases" evidence="8">
    <location>
        <begin position="125"/>
        <end position="180"/>
    </location>
</feature>
<evidence type="ECO:0000259" key="8">
    <source>
        <dbReference type="PROSITE" id="PS50056"/>
    </source>
</evidence>
<feature type="transmembrane region" description="Helical" evidence="7">
    <location>
        <begin position="141"/>
        <end position="161"/>
    </location>
</feature>
<proteinExistence type="inferred from homology"/>
<evidence type="ECO:0000256" key="2">
    <source>
        <dbReference type="ARBA" id="ARBA00013064"/>
    </source>
</evidence>
<dbReference type="OrthoDB" id="19045at2759"/>
<dbReference type="Gene3D" id="3.90.190.10">
    <property type="entry name" value="Protein tyrosine phosphatase superfamily"/>
    <property type="match status" value="1"/>
</dbReference>
<evidence type="ECO:0000256" key="3">
    <source>
        <dbReference type="ARBA" id="ARBA00022801"/>
    </source>
</evidence>
<gene>
    <name evidence="9" type="primary">CDKN3</name>
    <name evidence="9" type="ORF">AWC38_SpisGene4498</name>
</gene>
<comment type="similarity">
    <text evidence="1">Belongs to the protein-tyrosine phosphatase family.</text>
</comment>
<feature type="active site" description="Phosphocysteine intermediate" evidence="5">
    <location>
        <position position="145"/>
    </location>
</feature>
<evidence type="ECO:0000313" key="10">
    <source>
        <dbReference type="Proteomes" id="UP000225706"/>
    </source>
</evidence>
<dbReference type="InterPro" id="IPR050561">
    <property type="entry name" value="PTP"/>
</dbReference>
<dbReference type="AlphaFoldDB" id="A0A2B4SQQ1"/>
<comment type="caution">
    <text evidence="9">The sequence shown here is derived from an EMBL/GenBank/DDBJ whole genome shotgun (WGS) entry which is preliminary data.</text>
</comment>
<evidence type="ECO:0000313" key="9">
    <source>
        <dbReference type="EMBL" id="PFX30725.1"/>
    </source>
</evidence>
<name>A0A2B4SQQ1_STYPI</name>
<dbReference type="PROSITE" id="PS50056">
    <property type="entry name" value="TYR_PHOSPHATASE_2"/>
    <property type="match status" value="1"/>
</dbReference>
<dbReference type="CDD" id="cd14505">
    <property type="entry name" value="CDKN3-like"/>
    <property type="match status" value="1"/>
</dbReference>
<dbReference type="InterPro" id="IPR008425">
    <property type="entry name" value="CDK_inhib_3"/>
</dbReference>
<dbReference type="InterPro" id="IPR000387">
    <property type="entry name" value="Tyr_Pase_dom"/>
</dbReference>
<feature type="region of interest" description="Disordered" evidence="6">
    <location>
        <begin position="1"/>
        <end position="24"/>
    </location>
</feature>
<keyword evidence="7" id="KW-1133">Transmembrane helix</keyword>
<accession>A0A2B4SQQ1</accession>
<keyword evidence="10" id="KW-1185">Reference proteome</keyword>
<evidence type="ECO:0000256" key="6">
    <source>
        <dbReference type="SAM" id="MobiDB-lite"/>
    </source>
</evidence>
<dbReference type="GO" id="GO:0004725">
    <property type="term" value="F:protein tyrosine phosphatase activity"/>
    <property type="evidence" value="ECO:0007669"/>
    <property type="project" value="UniProtKB-EC"/>
</dbReference>
<feature type="compositionally biased region" description="Acidic residues" evidence="6">
    <location>
        <begin position="15"/>
        <end position="24"/>
    </location>
</feature>
<protein>
    <recommendedName>
        <fullName evidence="2">protein-tyrosine-phosphatase</fullName>
        <ecNumber evidence="2">3.1.3.48</ecNumber>
    </recommendedName>
</protein>
<dbReference type="EC" id="3.1.3.48" evidence="2"/>
<dbReference type="PANTHER" id="PTHR23339">
    <property type="entry name" value="TYROSINE SPECIFIC PROTEIN PHOSPHATASE AND DUAL SPECIFICITY PROTEIN PHOSPHATASE"/>
    <property type="match status" value="1"/>
</dbReference>
<evidence type="ECO:0000256" key="7">
    <source>
        <dbReference type="SAM" id="Phobius"/>
    </source>
</evidence>
<keyword evidence="3" id="KW-0378">Hydrolase</keyword>
<dbReference type="InterPro" id="IPR022778">
    <property type="entry name" value="CDKN3"/>
</dbReference>
<dbReference type="InterPro" id="IPR029021">
    <property type="entry name" value="Prot-tyrosine_phosphatase-like"/>
</dbReference>
<keyword evidence="7" id="KW-0812">Transmembrane</keyword>
<keyword evidence="4" id="KW-0904">Protein phosphatase</keyword>
<keyword evidence="7" id="KW-0472">Membrane</keyword>
<reference evidence="10" key="1">
    <citation type="journal article" date="2017" name="bioRxiv">
        <title>Comparative analysis of the genomes of Stylophora pistillata and Acropora digitifera provides evidence for extensive differences between species of corals.</title>
        <authorList>
            <person name="Voolstra C.R."/>
            <person name="Li Y."/>
            <person name="Liew Y.J."/>
            <person name="Baumgarten S."/>
            <person name="Zoccola D."/>
            <person name="Flot J.-F."/>
            <person name="Tambutte S."/>
            <person name="Allemand D."/>
            <person name="Aranda M."/>
        </authorList>
    </citation>
    <scope>NUCLEOTIDE SEQUENCE [LARGE SCALE GENOMIC DNA]</scope>
</reference>
<dbReference type="SUPFAM" id="SSF52799">
    <property type="entry name" value="(Phosphotyrosine protein) phosphatases II"/>
    <property type="match status" value="1"/>
</dbReference>